<keyword evidence="3" id="KW-1185">Reference proteome</keyword>
<comment type="caution">
    <text evidence="2">The sequence shown here is derived from an EMBL/GenBank/DDBJ whole genome shotgun (WGS) entry which is preliminary data.</text>
</comment>
<dbReference type="STRING" id="1208583.COMX_05880"/>
<reference evidence="2 3" key="1">
    <citation type="journal article" date="2014" name="Genome Announc.">
        <title>Draft Genome Sequence of Commensalibacter papalotli MX01, a Symbiont Identified from the Guts of Overwintering Monarch Butterflies.</title>
        <authorList>
            <person name="Servin-Garciduenas L.E."/>
            <person name="Sanchez-Quinto A."/>
            <person name="Martinez-Romero E."/>
        </authorList>
    </citation>
    <scope>NUCLEOTIDE SEQUENCE [LARGE SCALE GENOMIC DNA]</scope>
    <source>
        <strain evidence="3">MX-MONARCH01</strain>
    </source>
</reference>
<evidence type="ECO:0000313" key="2">
    <source>
        <dbReference type="EMBL" id="EUK19256.1"/>
    </source>
</evidence>
<organism evidence="2 3">
    <name type="scientific">Commensalibacter papalotli</name>
    <name type="common">ex Servin-Garciduenas et al. 2014</name>
    <dbReference type="NCBI Taxonomy" id="1208583"/>
    <lineage>
        <taxon>Bacteria</taxon>
        <taxon>Pseudomonadati</taxon>
        <taxon>Pseudomonadota</taxon>
        <taxon>Alphaproteobacteria</taxon>
        <taxon>Acetobacterales</taxon>
        <taxon>Acetobacteraceae</taxon>
    </lineage>
</organism>
<feature type="transmembrane region" description="Helical" evidence="1">
    <location>
        <begin position="48"/>
        <end position="66"/>
    </location>
</feature>
<protein>
    <submittedName>
        <fullName evidence="2">Uncharacterized protein</fullName>
    </submittedName>
</protein>
<keyword evidence="1" id="KW-0812">Transmembrane</keyword>
<evidence type="ECO:0000256" key="1">
    <source>
        <dbReference type="SAM" id="Phobius"/>
    </source>
</evidence>
<sequence>MDLVIVLKAGIVGSFGFVIAIGVVMTLLISVSKSLQEASAQARKLPSFIVFLIVFLIELGIAYWYFSSVTEISTPSALDKFTMYACLFSLAPSVAIIMGALFYYCDAQKTIQGKDQEKL</sequence>
<dbReference type="EMBL" id="ATSX01000001">
    <property type="protein sequence ID" value="EUK19256.1"/>
    <property type="molecule type" value="Genomic_DNA"/>
</dbReference>
<dbReference type="RefSeq" id="WP_034338121.1">
    <property type="nucleotide sequence ID" value="NZ_ATSX01000001.1"/>
</dbReference>
<feature type="transmembrane region" description="Helical" evidence="1">
    <location>
        <begin position="81"/>
        <end position="104"/>
    </location>
</feature>
<name>W7E7Y9_9PROT</name>
<accession>W7E7Y9</accession>
<proteinExistence type="predicted"/>
<keyword evidence="1" id="KW-1133">Transmembrane helix</keyword>
<evidence type="ECO:0000313" key="3">
    <source>
        <dbReference type="Proteomes" id="UP000019250"/>
    </source>
</evidence>
<dbReference type="AlphaFoldDB" id="W7E7Y9"/>
<dbReference type="Proteomes" id="UP000019250">
    <property type="component" value="Unassembled WGS sequence"/>
</dbReference>
<gene>
    <name evidence="2" type="ORF">COMX_05880</name>
</gene>
<keyword evidence="1" id="KW-0472">Membrane</keyword>
<feature type="transmembrane region" description="Helical" evidence="1">
    <location>
        <begin position="6"/>
        <end position="28"/>
    </location>
</feature>